<dbReference type="PANTHER" id="PTHR46114:SF1">
    <property type="entry name" value="ZAD DOMAIN-CONTAINING PROTEIN"/>
    <property type="match status" value="1"/>
</dbReference>
<gene>
    <name evidence="1" type="ORF">LOD99_12413</name>
</gene>
<evidence type="ECO:0000313" key="1">
    <source>
        <dbReference type="EMBL" id="KAI6647417.1"/>
    </source>
</evidence>
<proteinExistence type="predicted"/>
<keyword evidence="2" id="KW-1185">Reference proteome</keyword>
<accession>A0AAV7JF30</accession>
<organism evidence="1 2">
    <name type="scientific">Oopsacas minuta</name>
    <dbReference type="NCBI Taxonomy" id="111878"/>
    <lineage>
        <taxon>Eukaryota</taxon>
        <taxon>Metazoa</taxon>
        <taxon>Porifera</taxon>
        <taxon>Hexactinellida</taxon>
        <taxon>Hexasterophora</taxon>
        <taxon>Lyssacinosida</taxon>
        <taxon>Leucopsacidae</taxon>
        <taxon>Oopsacas</taxon>
    </lineage>
</organism>
<name>A0AAV7JF30_9METZ</name>
<reference evidence="1 2" key="1">
    <citation type="journal article" date="2023" name="BMC Biol.">
        <title>The compact genome of the sponge Oopsacas minuta (Hexactinellida) is lacking key metazoan core genes.</title>
        <authorList>
            <person name="Santini S."/>
            <person name="Schenkelaars Q."/>
            <person name="Jourda C."/>
            <person name="Duchesne M."/>
            <person name="Belahbib H."/>
            <person name="Rocher C."/>
            <person name="Selva M."/>
            <person name="Riesgo A."/>
            <person name="Vervoort M."/>
            <person name="Leys S.P."/>
            <person name="Kodjabachian L."/>
            <person name="Le Bivic A."/>
            <person name="Borchiellini C."/>
            <person name="Claverie J.M."/>
            <person name="Renard E."/>
        </authorList>
    </citation>
    <scope>NUCLEOTIDE SEQUENCE [LARGE SCALE GENOMIC DNA]</scope>
    <source>
        <strain evidence="1">SPO-2</strain>
    </source>
</reference>
<sequence length="173" mass="19849">MTGVEAAAWYSFVDVVKGLLGNTKVANYHNLVKGMLKNFHSLGTRMSIKLHYLYSHLERFPENLGDLAKNRASDSTKISGLWRNGTKEDGMLTCWQITAGALCVIAPKNLTRGIRIREHSFMIDKYSDYVISQIICFLRTFNSSYKVIHTYYMVSVNTDSRMLKNIILQYHEK</sequence>
<dbReference type="EMBL" id="JAKMXF010000343">
    <property type="protein sequence ID" value="KAI6647417.1"/>
    <property type="molecule type" value="Genomic_DNA"/>
</dbReference>
<dbReference type="AlphaFoldDB" id="A0AAV7JF30"/>
<dbReference type="PANTHER" id="PTHR46114">
    <property type="entry name" value="APPLE DOMAIN-CONTAINING PROTEIN"/>
    <property type="match status" value="1"/>
</dbReference>
<evidence type="ECO:0000313" key="2">
    <source>
        <dbReference type="Proteomes" id="UP001165289"/>
    </source>
</evidence>
<comment type="caution">
    <text evidence="1">The sequence shown here is derived from an EMBL/GenBank/DDBJ whole genome shotgun (WGS) entry which is preliminary data.</text>
</comment>
<dbReference type="Proteomes" id="UP001165289">
    <property type="component" value="Unassembled WGS sequence"/>
</dbReference>
<protein>
    <submittedName>
        <fullName evidence="1">Uncharacterized protein</fullName>
    </submittedName>
</protein>